<evidence type="ECO:0000256" key="1">
    <source>
        <dbReference type="SAM" id="MobiDB-lite"/>
    </source>
</evidence>
<reference evidence="2" key="1">
    <citation type="submission" date="2018-09" db="EMBL/GenBank/DDBJ databases">
        <authorList>
            <person name="Yuan Q."/>
            <person name="Jiang X."/>
            <person name="Jing Y."/>
            <person name="Cheng Q."/>
            <person name="Zhou D."/>
        </authorList>
    </citation>
    <scope>NUCLEOTIDE SEQUENCE</scope>
    <source>
        <strain evidence="2">150707804</strain>
        <plasmid evidence="2">p707804-3FII</plasmid>
    </source>
</reference>
<geneLocation type="plasmid" evidence="2">
    <name>p707804-3FII</name>
</geneLocation>
<sequence>MFIRILLFVILILSSSRVLPGKKSKKNPGRNGDDQSGGK</sequence>
<keyword evidence="2" id="KW-0614">Plasmid</keyword>
<evidence type="ECO:0000313" key="2">
    <source>
        <dbReference type="EMBL" id="QBQ66465.1"/>
    </source>
</evidence>
<protein>
    <submittedName>
        <fullName evidence="2">Uncharacterized protein</fullName>
    </submittedName>
</protein>
<dbReference type="AlphaFoldDB" id="A0A482LYT2"/>
<name>A0A482LYT2_9ENTR</name>
<accession>A0A482LYT2</accession>
<organism evidence="2">
    <name type="scientific">Leclercia adecarboxylata</name>
    <dbReference type="NCBI Taxonomy" id="83655"/>
    <lineage>
        <taxon>Bacteria</taxon>
        <taxon>Pseudomonadati</taxon>
        <taxon>Pseudomonadota</taxon>
        <taxon>Gammaproteobacteria</taxon>
        <taxon>Enterobacterales</taxon>
        <taxon>Enterobacteriaceae</taxon>
        <taxon>Leclercia</taxon>
    </lineage>
</organism>
<feature type="region of interest" description="Disordered" evidence="1">
    <location>
        <begin position="19"/>
        <end position="39"/>
    </location>
</feature>
<dbReference type="EMBL" id="MH909329">
    <property type="protein sequence ID" value="QBQ66465.1"/>
    <property type="molecule type" value="Genomic_DNA"/>
</dbReference>
<proteinExistence type="predicted"/>